<dbReference type="PANTHER" id="PTHR30224">
    <property type="entry name" value="ELECTRON TRANSPORT PROTEIN"/>
    <property type="match status" value="1"/>
</dbReference>
<dbReference type="STRING" id="1035707.SAMN05216552_103343"/>
<keyword evidence="7" id="KW-1185">Reference proteome</keyword>
<dbReference type="PIRSF" id="PIRSF036354">
    <property type="entry name" value="NosR"/>
    <property type="match status" value="1"/>
</dbReference>
<keyword evidence="2" id="KW-1003">Cell membrane</keyword>
<evidence type="ECO:0000256" key="1">
    <source>
        <dbReference type="ARBA" id="ARBA00004236"/>
    </source>
</evidence>
<evidence type="ECO:0000256" key="2">
    <source>
        <dbReference type="ARBA" id="ARBA00022475"/>
    </source>
</evidence>
<feature type="domain" description="FMN-binding" evidence="5">
    <location>
        <begin position="93"/>
        <end position="200"/>
    </location>
</feature>
<dbReference type="AlphaFoldDB" id="A0A1I7LN60"/>
<proteinExistence type="predicted"/>
<evidence type="ECO:0000259" key="5">
    <source>
        <dbReference type="SMART" id="SM00900"/>
    </source>
</evidence>
<dbReference type="EMBL" id="FPBO01000033">
    <property type="protein sequence ID" value="SFV11146.1"/>
    <property type="molecule type" value="Genomic_DNA"/>
</dbReference>
<organism evidence="6 7">
    <name type="scientific">Pseudoduganella namucuonensis</name>
    <dbReference type="NCBI Taxonomy" id="1035707"/>
    <lineage>
        <taxon>Bacteria</taxon>
        <taxon>Pseudomonadati</taxon>
        <taxon>Pseudomonadota</taxon>
        <taxon>Betaproteobacteria</taxon>
        <taxon>Burkholderiales</taxon>
        <taxon>Oxalobacteraceae</taxon>
        <taxon>Telluria group</taxon>
        <taxon>Pseudoduganella</taxon>
    </lineage>
</organism>
<feature type="transmembrane region" description="Helical" evidence="4">
    <location>
        <begin position="608"/>
        <end position="626"/>
    </location>
</feature>
<keyword evidence="3 4" id="KW-0472">Membrane</keyword>
<comment type="subcellular location">
    <subcellularLocation>
        <location evidence="1">Cell membrane</location>
    </subcellularLocation>
</comment>
<dbReference type="InterPro" id="IPR011399">
    <property type="entry name" value="NosR"/>
</dbReference>
<dbReference type="InterPro" id="IPR052378">
    <property type="entry name" value="NosR_regulator"/>
</dbReference>
<protein>
    <submittedName>
        <fullName evidence="6">Regulator of nitric oxide reductase transcription</fullName>
    </submittedName>
</protein>
<feature type="transmembrane region" description="Helical" evidence="4">
    <location>
        <begin position="505"/>
        <end position="525"/>
    </location>
</feature>
<dbReference type="GO" id="GO:0045893">
    <property type="term" value="P:positive regulation of DNA-templated transcription"/>
    <property type="evidence" value="ECO:0007669"/>
    <property type="project" value="InterPro"/>
</dbReference>
<dbReference type="GO" id="GO:0005886">
    <property type="term" value="C:plasma membrane"/>
    <property type="evidence" value="ECO:0007669"/>
    <property type="project" value="UniProtKB-SubCell"/>
</dbReference>
<keyword evidence="4" id="KW-1133">Transmembrane helix</keyword>
<evidence type="ECO:0000313" key="6">
    <source>
        <dbReference type="EMBL" id="SFV11146.1"/>
    </source>
</evidence>
<sequence>MFHTLPARLRWAPRPGPGRRLLMAMWALLALAGDAAWAGTLAKADIERRFGHPYRVEDKLADLPVWPVASLLERGAGPVAYVFESIDLAPLPGFEGTPMNFLVSIDRKGEFIGVELLGQSEPVFTFRDLGGLGDSLLRDFVAQYAGRNIRQPYLISTGPSGNRSGQAARPDGVAVLDGISKATTSVRIVNQSVLDAAGKVARAKLGFAERKEGGRAALVREDVYDPVGFAQMLENGMVGRLQVSNAQIEKIFAGTEGAGTDELALARPGARFADLYIAYLNAPTIGRAILGDAQYRAVMRRNFERRHLWWIASAGRYPIVADDFIPGAPSPRLAMSQNGTFLELRDQDYEPAVAAGPADLNASRLFGVNATAGIDPGRPLSLELTVTRAKGSVMPTLVSRRITLNYSPPASLFAYPPGPAPDWLQAWKARRVDLAVVGLALVLLAVVLARPRWIALEARRLRLFRLGFLGFTLAYIGWHAQGQLSVVQLTGAIKTLKAGHGLASYLYDPVALLLIAFTSVSFIAWGRGTFCGWLCPFGALQEFVGLLARRLRVPRLRIAPRVARRMESTRYLALAVLVGAACLFPSQGETLNEVEPFKTAFTLGLSRTWPFLAYALALLAAGACYYKFFCRFLCPLGAAMSLGGRLRRLDWIARRAECGKPCQRCAAVCQYDAIEPGGAVRYDACFQCLECVGTYHDARRCVPVMLHLKKGRSLER</sequence>
<feature type="transmembrane region" description="Helical" evidence="4">
    <location>
        <begin position="463"/>
        <end position="480"/>
    </location>
</feature>
<feature type="transmembrane region" description="Helical" evidence="4">
    <location>
        <begin position="571"/>
        <end position="588"/>
    </location>
</feature>
<evidence type="ECO:0000256" key="3">
    <source>
        <dbReference type="ARBA" id="ARBA00023136"/>
    </source>
</evidence>
<dbReference type="SMART" id="SM00900">
    <property type="entry name" value="FMN_bind"/>
    <property type="match status" value="1"/>
</dbReference>
<dbReference type="GO" id="GO:0010181">
    <property type="term" value="F:FMN binding"/>
    <property type="evidence" value="ECO:0007669"/>
    <property type="project" value="InterPro"/>
</dbReference>
<dbReference type="Proteomes" id="UP000199391">
    <property type="component" value="Unassembled WGS sequence"/>
</dbReference>
<dbReference type="PANTHER" id="PTHR30224:SF4">
    <property type="entry name" value="ELECTRON TRANSPORT PROTEIN YCCM-RELATED"/>
    <property type="match status" value="1"/>
</dbReference>
<dbReference type="SUPFAM" id="SSF54862">
    <property type="entry name" value="4Fe-4S ferredoxins"/>
    <property type="match status" value="1"/>
</dbReference>
<dbReference type="OrthoDB" id="9806398at2"/>
<keyword evidence="4" id="KW-0812">Transmembrane</keyword>
<dbReference type="InterPro" id="IPR007329">
    <property type="entry name" value="FMN-bd"/>
</dbReference>
<evidence type="ECO:0000313" key="7">
    <source>
        <dbReference type="Proteomes" id="UP000199391"/>
    </source>
</evidence>
<dbReference type="GO" id="GO:0003677">
    <property type="term" value="F:DNA binding"/>
    <property type="evidence" value="ECO:0007669"/>
    <property type="project" value="InterPro"/>
</dbReference>
<feature type="transmembrane region" description="Helical" evidence="4">
    <location>
        <begin position="434"/>
        <end position="451"/>
    </location>
</feature>
<reference evidence="7" key="1">
    <citation type="submission" date="2016-10" db="EMBL/GenBank/DDBJ databases">
        <authorList>
            <person name="Varghese N."/>
            <person name="Submissions S."/>
        </authorList>
    </citation>
    <scope>NUCLEOTIDE SEQUENCE [LARGE SCALE GENOMIC DNA]</scope>
    <source>
        <strain evidence="7">CGMCC 1.11014</strain>
    </source>
</reference>
<gene>
    <name evidence="6" type="ORF">SAMN05216552_103343</name>
</gene>
<name>A0A1I7LN60_9BURK</name>
<accession>A0A1I7LN60</accession>
<dbReference type="InterPro" id="IPR017896">
    <property type="entry name" value="4Fe4S_Fe-S-bd"/>
</dbReference>
<dbReference type="Pfam" id="PF12801">
    <property type="entry name" value="Fer4_5"/>
    <property type="match status" value="2"/>
</dbReference>
<evidence type="ECO:0000256" key="4">
    <source>
        <dbReference type="SAM" id="Phobius"/>
    </source>
</evidence>